<proteinExistence type="predicted"/>
<keyword evidence="3" id="KW-1185">Reference proteome</keyword>
<feature type="domain" description="DUF559" evidence="1">
    <location>
        <begin position="202"/>
        <end position="296"/>
    </location>
</feature>
<accession>A0ABU4VMY3</accession>
<dbReference type="Proteomes" id="UP001277761">
    <property type="component" value="Unassembled WGS sequence"/>
</dbReference>
<gene>
    <name evidence="2" type="ORF">SK069_16530</name>
</gene>
<dbReference type="Gene3D" id="3.40.960.10">
    <property type="entry name" value="VSR Endonuclease"/>
    <property type="match status" value="1"/>
</dbReference>
<dbReference type="SUPFAM" id="SSF52980">
    <property type="entry name" value="Restriction endonuclease-like"/>
    <property type="match status" value="1"/>
</dbReference>
<dbReference type="InterPro" id="IPR011335">
    <property type="entry name" value="Restrct_endonuc-II-like"/>
</dbReference>
<name>A0ABU4VMY3_9ACTN</name>
<evidence type="ECO:0000259" key="1">
    <source>
        <dbReference type="Pfam" id="PF04480"/>
    </source>
</evidence>
<sequence>MTGWERALAIARRQGGAAGRRQLLEAGLSTSAIDRRRRSGSLHDRHPAVYAVGRPELSPYGEAHAAVLATCGRGALGGASALALVGAAPWPAVPQVLVVGGPLRLSGAAVRRTRRLPEADLRRDRHGLVACRWPRALVDLAAVVPVAGLQDHLDGLERIGLLDVPLLQELVARQRWPGVPKLRRAWEPFLTISGEEYRSLLERFTTRVLRRAGVDGFRVNAPLTLADGRRVVPDLWFAEHRLAVELDGRSTHARARAFEADRRRDRELLKAGIRTARFAWQDVRFRPTDVCRDIDDLLRAARGRI</sequence>
<dbReference type="InterPro" id="IPR007569">
    <property type="entry name" value="DUF559"/>
</dbReference>
<protein>
    <submittedName>
        <fullName evidence="2">Type IV toxin-antitoxin system AbiEi family antitoxin domain-containing protein</fullName>
    </submittedName>
</protein>
<dbReference type="Pfam" id="PF04480">
    <property type="entry name" value="DUF559"/>
    <property type="match status" value="1"/>
</dbReference>
<dbReference type="EMBL" id="JAXAVX010000011">
    <property type="protein sequence ID" value="MDX8153206.1"/>
    <property type="molecule type" value="Genomic_DNA"/>
</dbReference>
<evidence type="ECO:0000313" key="2">
    <source>
        <dbReference type="EMBL" id="MDX8153206.1"/>
    </source>
</evidence>
<evidence type="ECO:0000313" key="3">
    <source>
        <dbReference type="Proteomes" id="UP001277761"/>
    </source>
</evidence>
<comment type="caution">
    <text evidence="2">The sequence shown here is derived from an EMBL/GenBank/DDBJ whole genome shotgun (WGS) entry which is preliminary data.</text>
</comment>
<organism evidence="2 3">
    <name type="scientific">Patulibacter brassicae</name>
    <dbReference type="NCBI Taxonomy" id="1705717"/>
    <lineage>
        <taxon>Bacteria</taxon>
        <taxon>Bacillati</taxon>
        <taxon>Actinomycetota</taxon>
        <taxon>Thermoleophilia</taxon>
        <taxon>Solirubrobacterales</taxon>
        <taxon>Patulibacteraceae</taxon>
        <taxon>Patulibacter</taxon>
    </lineage>
</organism>
<reference evidence="2 3" key="1">
    <citation type="submission" date="2023-11" db="EMBL/GenBank/DDBJ databases">
        <authorList>
            <person name="Xu M."/>
            <person name="Jiang T."/>
        </authorList>
    </citation>
    <scope>NUCLEOTIDE SEQUENCE [LARGE SCALE GENOMIC DNA]</scope>
    <source>
        <strain evidence="2 3">SD</strain>
    </source>
</reference>